<protein>
    <submittedName>
        <fullName evidence="3">Uncharacterized protein</fullName>
    </submittedName>
</protein>
<gene>
    <name evidence="3" type="ORF">HYH03_009541</name>
</gene>
<dbReference type="InterPro" id="IPR032675">
    <property type="entry name" value="LRR_dom_sf"/>
</dbReference>
<feature type="region of interest" description="Disordered" evidence="2">
    <location>
        <begin position="151"/>
        <end position="185"/>
    </location>
</feature>
<proteinExistence type="predicted"/>
<comment type="subcellular location">
    <subcellularLocation>
        <location evidence="1">Cytoplasm</location>
        <location evidence="1">Cytoskeleton</location>
        <location evidence="1">Cilium axoneme</location>
    </subcellularLocation>
</comment>
<dbReference type="SUPFAM" id="SSF52058">
    <property type="entry name" value="L domain-like"/>
    <property type="match status" value="1"/>
</dbReference>
<evidence type="ECO:0000256" key="1">
    <source>
        <dbReference type="ARBA" id="ARBA00004430"/>
    </source>
</evidence>
<evidence type="ECO:0000313" key="4">
    <source>
        <dbReference type="Proteomes" id="UP000612055"/>
    </source>
</evidence>
<organism evidence="3 4">
    <name type="scientific">Edaphochlamys debaryana</name>
    <dbReference type="NCBI Taxonomy" id="47281"/>
    <lineage>
        <taxon>Eukaryota</taxon>
        <taxon>Viridiplantae</taxon>
        <taxon>Chlorophyta</taxon>
        <taxon>core chlorophytes</taxon>
        <taxon>Chlorophyceae</taxon>
        <taxon>CS clade</taxon>
        <taxon>Chlamydomonadales</taxon>
        <taxon>Chlamydomonadales incertae sedis</taxon>
        <taxon>Edaphochlamys</taxon>
    </lineage>
</organism>
<sequence>MGVLLQFVGGDGRELRALRAVCSDMRRAFDCARRELRVNHARKGLTEGAKAVIMRGAVSALDRGCRPLDVTLAVIDRHAQELLSAFACTSLQRSLPTTSLHLALKLLTPSTAPALACAFPALRRLCLFLPATASDRILPAAQALALLTGSGTGTGHDEQQPAEAGGQGLGGAESSAAPCGSAAAGGSAPGPAQSAVAAAGLEPLPSAAVTIPPLQPGRPGLAGLRELKLFSDGVIPPPLLAPLFGGLAGITQLELTEGLVSAVHVTSLQPLTQLRRLSLQAIELRVGGEPDGLTALSALTHLAVSAIAMREPPVDANWIDLNQEEQELDEMDRRQLPSCELPAQLEVLALGGCVDDGGERWDGLQLLSGLSGGPCLTRLDLSALSDYESCFYAFYITRLTSLQQLYTPKTTLVLDSGLSQLTALTQLVASDLQSTHELMPNPDGPGFVIHLHPCTLPPRLPCLTLTGKCGAWHPGRQDPGPPKLLGQVGLVTGTEHLTRLELLNDQGKFQIPAGPLAGLVGLKELDLPRADLLGPGSLAELTALTLLRVRRLVRPSPESAAGAAEAGPPPPAEEGAVFELPPNLQLLTVKYLADRYAPSMDDFILSGPPAPVRLTCAHGPARLHISGDWRQPLLSANLLLGLAGLRELEAPCARLCLGPAGLSAHTSLTAINVYALVLSEESLEGAGAACGAPLLPPRLQKLMLRDRLSMEELAALGRAPEGLRSPLCAGLRLVERGHVASSGELLPAAQDTVCRAARFLAAVAEPPTQFSIELGSPQVRSPDDEYMTSPVWHLLPVGSMAASAAGGAGGNEGSVPPSHAPWLAALGGMPLRRLSLWSVALSPRDLRALASHMTQLQVLTLSVSDLRDLSSLPLLGGLRQLQELQLDSPALDETESPSYCPHCKEYGSRAVPPGAAEALLGLCVAAPDTLRRVRLNFFGCKRSQPAFGLRALVRVLQPQLEAGGRSGVELLVGAPRGLTPLDFGF</sequence>
<feature type="compositionally biased region" description="Low complexity" evidence="2">
    <location>
        <begin position="172"/>
        <end position="185"/>
    </location>
</feature>
<dbReference type="Gene3D" id="3.80.10.10">
    <property type="entry name" value="Ribonuclease Inhibitor"/>
    <property type="match status" value="2"/>
</dbReference>
<dbReference type="Proteomes" id="UP000612055">
    <property type="component" value="Unassembled WGS sequence"/>
</dbReference>
<dbReference type="GO" id="GO:0005930">
    <property type="term" value="C:axoneme"/>
    <property type="evidence" value="ECO:0007669"/>
    <property type="project" value="UniProtKB-SubCell"/>
</dbReference>
<keyword evidence="4" id="KW-1185">Reference proteome</keyword>
<evidence type="ECO:0000256" key="2">
    <source>
        <dbReference type="SAM" id="MobiDB-lite"/>
    </source>
</evidence>
<accession>A0A835XY29</accession>
<evidence type="ECO:0000313" key="3">
    <source>
        <dbReference type="EMBL" id="KAG2492301.1"/>
    </source>
</evidence>
<reference evidence="3" key="1">
    <citation type="journal article" date="2020" name="bioRxiv">
        <title>Comparative genomics of Chlamydomonas.</title>
        <authorList>
            <person name="Craig R.J."/>
            <person name="Hasan A.R."/>
            <person name="Ness R.W."/>
            <person name="Keightley P.D."/>
        </authorList>
    </citation>
    <scope>NUCLEOTIDE SEQUENCE</scope>
    <source>
        <strain evidence="3">CCAP 11/70</strain>
    </source>
</reference>
<dbReference type="EMBL" id="JAEHOE010000046">
    <property type="protein sequence ID" value="KAG2492301.1"/>
    <property type="molecule type" value="Genomic_DNA"/>
</dbReference>
<name>A0A835XY29_9CHLO</name>
<comment type="caution">
    <text evidence="3">The sequence shown here is derived from an EMBL/GenBank/DDBJ whole genome shotgun (WGS) entry which is preliminary data.</text>
</comment>
<dbReference type="AlphaFoldDB" id="A0A835XY29"/>